<proteinExistence type="predicted"/>
<dbReference type="RefSeq" id="WP_035865975.1">
    <property type="nucleotide sequence ID" value="NZ_KK853997.1"/>
</dbReference>
<dbReference type="EMBL" id="JNBY01000095">
    <property type="protein sequence ID" value="KDN83473.1"/>
    <property type="molecule type" value="Genomic_DNA"/>
</dbReference>
<dbReference type="HOGENOM" id="CLU_1895034_0_0_11"/>
<evidence type="ECO:0000313" key="1">
    <source>
        <dbReference type="EMBL" id="KDN83473.1"/>
    </source>
</evidence>
<gene>
    <name evidence="1" type="ORF">KCH_49550</name>
</gene>
<accession>A0A066YPJ6</accession>
<protein>
    <recommendedName>
        <fullName evidence="3">DUF3168 domain-containing protein</fullName>
    </recommendedName>
</protein>
<sequence>MTALPPDVDRLVRGALTAELGPAVTVMTLMPDTWAQIVAAGPLVIARSLPGAAAIDPRGVITAVIDLQALAADRDLAAETGRRAWRALYDACVRQWADQDAGGWLSHFSSGTLPAELRAGSPPPDAQSFRFQSTVRLTARPTPTP</sequence>
<dbReference type="PATRIC" id="fig|1348663.4.peg.4791"/>
<name>A0A066YPJ6_9ACTN</name>
<evidence type="ECO:0000313" key="2">
    <source>
        <dbReference type="Proteomes" id="UP000027178"/>
    </source>
</evidence>
<reference evidence="1 2" key="1">
    <citation type="submission" date="2014-05" db="EMBL/GenBank/DDBJ databases">
        <title>Draft Genome Sequence of Kitasatospora cheerisanensis KCTC 2395.</title>
        <authorList>
            <person name="Nam D.H."/>
        </authorList>
    </citation>
    <scope>NUCLEOTIDE SEQUENCE [LARGE SCALE GENOMIC DNA]</scope>
    <source>
        <strain evidence="1 2">KCTC 2395</strain>
    </source>
</reference>
<dbReference type="AlphaFoldDB" id="A0A066YPJ6"/>
<comment type="caution">
    <text evidence="1">The sequence shown here is derived from an EMBL/GenBank/DDBJ whole genome shotgun (WGS) entry which is preliminary data.</text>
</comment>
<evidence type="ECO:0008006" key="3">
    <source>
        <dbReference type="Google" id="ProtNLM"/>
    </source>
</evidence>
<dbReference type="OrthoDB" id="3536000at2"/>
<organism evidence="1 2">
    <name type="scientific">Kitasatospora cheerisanensis KCTC 2395</name>
    <dbReference type="NCBI Taxonomy" id="1348663"/>
    <lineage>
        <taxon>Bacteria</taxon>
        <taxon>Bacillati</taxon>
        <taxon>Actinomycetota</taxon>
        <taxon>Actinomycetes</taxon>
        <taxon>Kitasatosporales</taxon>
        <taxon>Streptomycetaceae</taxon>
        <taxon>Kitasatospora</taxon>
    </lineage>
</organism>
<keyword evidence="2" id="KW-1185">Reference proteome</keyword>
<dbReference type="Proteomes" id="UP000027178">
    <property type="component" value="Unassembled WGS sequence"/>
</dbReference>